<dbReference type="PANTHER" id="PTHR47918">
    <property type="entry name" value="DNA-BINDING PROTEIN FIS"/>
    <property type="match status" value="1"/>
</dbReference>
<dbReference type="Proteomes" id="UP000245506">
    <property type="component" value="Unassembled WGS sequence"/>
</dbReference>
<dbReference type="GO" id="GO:0006355">
    <property type="term" value="P:regulation of DNA-templated transcription"/>
    <property type="evidence" value="ECO:0007669"/>
    <property type="project" value="InterPro"/>
</dbReference>
<dbReference type="InterPro" id="IPR002197">
    <property type="entry name" value="HTH_Fis"/>
</dbReference>
<feature type="domain" description="DNA binding HTH" evidence="4">
    <location>
        <begin position="39"/>
        <end position="78"/>
    </location>
</feature>
<evidence type="ECO:0000256" key="1">
    <source>
        <dbReference type="ARBA" id="ARBA00008559"/>
    </source>
</evidence>
<dbReference type="OrthoDB" id="9802388at2"/>
<dbReference type="InterPro" id="IPR050207">
    <property type="entry name" value="Trans_regulatory_Fis"/>
</dbReference>
<sequence length="82" mass="9152">MTNTPLNADSLSEATDKAVSDYLDLLGDHDATNLYRQVVDEVERPLLEVIMKHTRGNQSKAAMCLGMNRATLRSKLKRHGLL</sequence>
<dbReference type="PRINTS" id="PR01591">
    <property type="entry name" value="DNABINDNGFIS"/>
</dbReference>
<protein>
    <recommendedName>
        <fullName evidence="3">Putative Fis-like DNA-binding protein</fullName>
    </recommendedName>
</protein>
<comment type="similarity">
    <text evidence="1">Belongs to the transcriptional regulatory Fis family.</text>
</comment>
<dbReference type="PRINTS" id="PR01590">
    <property type="entry name" value="HTHFIS"/>
</dbReference>
<dbReference type="InterPro" id="IPR005412">
    <property type="entry name" value="Fis_DNA-bd"/>
</dbReference>
<dbReference type="Gene3D" id="1.10.10.60">
    <property type="entry name" value="Homeodomain-like"/>
    <property type="match status" value="1"/>
</dbReference>
<dbReference type="PANTHER" id="PTHR47918:SF1">
    <property type="entry name" value="DNA-BINDING PROTEIN FIS"/>
    <property type="match status" value="1"/>
</dbReference>
<dbReference type="EMBL" id="QGKL01000031">
    <property type="protein sequence ID" value="PWQ95885.1"/>
    <property type="molecule type" value="Genomic_DNA"/>
</dbReference>
<dbReference type="SUPFAM" id="SSF46689">
    <property type="entry name" value="Homeodomain-like"/>
    <property type="match status" value="1"/>
</dbReference>
<dbReference type="AlphaFoldDB" id="A0A317CB20"/>
<accession>A0A317CB20</accession>
<dbReference type="PIRSF" id="PIRSF002097">
    <property type="entry name" value="DNA-binding_Fis"/>
    <property type="match status" value="1"/>
</dbReference>
<gene>
    <name evidence="5" type="ORF">DKT75_10915</name>
</gene>
<evidence type="ECO:0000313" key="6">
    <source>
        <dbReference type="Proteomes" id="UP000245506"/>
    </source>
</evidence>
<evidence type="ECO:0000259" key="4">
    <source>
        <dbReference type="Pfam" id="PF02954"/>
    </source>
</evidence>
<evidence type="ECO:0000256" key="2">
    <source>
        <dbReference type="ARBA" id="ARBA00023125"/>
    </source>
</evidence>
<dbReference type="InterPro" id="IPR009057">
    <property type="entry name" value="Homeodomain-like_sf"/>
</dbReference>
<evidence type="ECO:0000256" key="3">
    <source>
        <dbReference type="ARBA" id="ARBA00029540"/>
    </source>
</evidence>
<evidence type="ECO:0000313" key="5">
    <source>
        <dbReference type="EMBL" id="PWQ95885.1"/>
    </source>
</evidence>
<keyword evidence="6" id="KW-1185">Reference proteome</keyword>
<dbReference type="RefSeq" id="WP_109823464.1">
    <property type="nucleotide sequence ID" value="NZ_QGKL01000031.1"/>
</dbReference>
<organism evidence="5 6">
    <name type="scientific">Leucothrix arctica</name>
    <dbReference type="NCBI Taxonomy" id="1481894"/>
    <lineage>
        <taxon>Bacteria</taxon>
        <taxon>Pseudomonadati</taxon>
        <taxon>Pseudomonadota</taxon>
        <taxon>Gammaproteobacteria</taxon>
        <taxon>Thiotrichales</taxon>
        <taxon>Thiotrichaceae</taxon>
        <taxon>Leucothrix</taxon>
    </lineage>
</organism>
<proteinExistence type="inferred from homology"/>
<reference evidence="5 6" key="1">
    <citation type="submission" date="2018-05" db="EMBL/GenBank/DDBJ databases">
        <title>Leucothrix arctica sp. nov., isolated from Arctic seawater.</title>
        <authorList>
            <person name="Choi A."/>
            <person name="Baek K."/>
        </authorList>
    </citation>
    <scope>NUCLEOTIDE SEQUENCE [LARGE SCALE GENOMIC DNA]</scope>
    <source>
        <strain evidence="5 6">IMCC9719</strain>
    </source>
</reference>
<name>A0A317CB20_9GAMM</name>
<comment type="caution">
    <text evidence="5">The sequence shown here is derived from an EMBL/GenBank/DDBJ whole genome shotgun (WGS) entry which is preliminary data.</text>
</comment>
<dbReference type="Pfam" id="PF02954">
    <property type="entry name" value="HTH_8"/>
    <property type="match status" value="1"/>
</dbReference>
<keyword evidence="2" id="KW-0238">DNA-binding</keyword>
<dbReference type="GO" id="GO:0043565">
    <property type="term" value="F:sequence-specific DNA binding"/>
    <property type="evidence" value="ECO:0007669"/>
    <property type="project" value="InterPro"/>
</dbReference>